<feature type="compositionally biased region" description="Pro residues" evidence="1">
    <location>
        <begin position="198"/>
        <end position="210"/>
    </location>
</feature>
<dbReference type="EMBL" id="KZ678451">
    <property type="protein sequence ID" value="PSR83988.1"/>
    <property type="molecule type" value="Genomic_DNA"/>
</dbReference>
<evidence type="ECO:0000256" key="1">
    <source>
        <dbReference type="SAM" id="MobiDB-lite"/>
    </source>
</evidence>
<feature type="compositionally biased region" description="Polar residues" evidence="1">
    <location>
        <begin position="149"/>
        <end position="159"/>
    </location>
</feature>
<organism evidence="2 3">
    <name type="scientific">Coniella lustricola</name>
    <dbReference type="NCBI Taxonomy" id="2025994"/>
    <lineage>
        <taxon>Eukaryota</taxon>
        <taxon>Fungi</taxon>
        <taxon>Dikarya</taxon>
        <taxon>Ascomycota</taxon>
        <taxon>Pezizomycotina</taxon>
        <taxon>Sordariomycetes</taxon>
        <taxon>Sordariomycetidae</taxon>
        <taxon>Diaporthales</taxon>
        <taxon>Schizoparmaceae</taxon>
        <taxon>Coniella</taxon>
    </lineage>
</organism>
<reference evidence="2 3" key="1">
    <citation type="journal article" date="2018" name="Mycol. Prog.">
        <title>Coniella lustricola, a new species from submerged detritus.</title>
        <authorList>
            <person name="Raudabaugh D.B."/>
            <person name="Iturriaga T."/>
            <person name="Carver A."/>
            <person name="Mondo S."/>
            <person name="Pangilinan J."/>
            <person name="Lipzen A."/>
            <person name="He G."/>
            <person name="Amirebrahimi M."/>
            <person name="Grigoriev I.V."/>
            <person name="Miller A.N."/>
        </authorList>
    </citation>
    <scope>NUCLEOTIDE SEQUENCE [LARGE SCALE GENOMIC DNA]</scope>
    <source>
        <strain evidence="2 3">B22-T-1</strain>
    </source>
</reference>
<name>A0A2T3A6Y9_9PEZI</name>
<dbReference type="InParanoid" id="A0A2T3A6Y9"/>
<proteinExistence type="predicted"/>
<feature type="compositionally biased region" description="Polar residues" evidence="1">
    <location>
        <begin position="101"/>
        <end position="115"/>
    </location>
</feature>
<feature type="compositionally biased region" description="Polar residues" evidence="1">
    <location>
        <begin position="49"/>
        <end position="63"/>
    </location>
</feature>
<gene>
    <name evidence="2" type="ORF">BD289DRAFT_483036</name>
</gene>
<protein>
    <submittedName>
        <fullName evidence="2">Uncharacterized protein</fullName>
    </submittedName>
</protein>
<feature type="region of interest" description="Disordered" evidence="1">
    <location>
        <begin position="1"/>
        <end position="212"/>
    </location>
</feature>
<dbReference type="OrthoDB" id="5380416at2759"/>
<keyword evidence="3" id="KW-1185">Reference proteome</keyword>
<dbReference type="Proteomes" id="UP000241462">
    <property type="component" value="Unassembled WGS sequence"/>
</dbReference>
<feature type="compositionally biased region" description="Basic and acidic residues" evidence="1">
    <location>
        <begin position="173"/>
        <end position="182"/>
    </location>
</feature>
<sequence length="239" mass="25240">MSSLSNGNGAAKPAASSKFQLPALDFKSGSLTDGTNIPPPLPSPKQRETSSLSKTTQAVSPVQSIKPAADSDVTTPTTTTTTSNGTQTTPEAHKNGLKQPVDQSAPDSPTSTKASPSIRRLLSRNRLNDAYNADRRTNSDEGVFVPRPVSQSNASIATDKQSKRSSGWFRRLRGSDGQESRRSSRIFISSEPARSSLPPAPKTTGPPAPVIPEFKAIGSKVDLSHDAGSLGSDLFKDIK</sequence>
<evidence type="ECO:0000313" key="2">
    <source>
        <dbReference type="EMBL" id="PSR83988.1"/>
    </source>
</evidence>
<feature type="compositionally biased region" description="Low complexity" evidence="1">
    <location>
        <begin position="74"/>
        <end position="89"/>
    </location>
</feature>
<dbReference type="AlphaFoldDB" id="A0A2T3A6Y9"/>
<evidence type="ECO:0000313" key="3">
    <source>
        <dbReference type="Proteomes" id="UP000241462"/>
    </source>
</evidence>
<accession>A0A2T3A6Y9</accession>